<evidence type="ECO:0000256" key="3">
    <source>
        <dbReference type="ARBA" id="ARBA00022741"/>
    </source>
</evidence>
<dbReference type="Gene3D" id="3.30.300.30">
    <property type="match status" value="1"/>
</dbReference>
<dbReference type="SUPFAM" id="SSF56801">
    <property type="entry name" value="Acetyl-CoA synthetase-like"/>
    <property type="match status" value="1"/>
</dbReference>
<keyword evidence="8" id="KW-1185">Reference proteome</keyword>
<evidence type="ECO:0000259" key="5">
    <source>
        <dbReference type="Pfam" id="PF00501"/>
    </source>
</evidence>
<dbReference type="InterPro" id="IPR045851">
    <property type="entry name" value="AMP-bd_C_sf"/>
</dbReference>
<dbReference type="STRING" id="1428644.BIV57_17545"/>
<dbReference type="GO" id="GO:0004321">
    <property type="term" value="F:fatty-acyl-CoA synthase activity"/>
    <property type="evidence" value="ECO:0007669"/>
    <property type="project" value="TreeGrafter"/>
</dbReference>
<proteinExistence type="inferred from homology"/>
<dbReference type="PANTHER" id="PTHR43605">
    <property type="entry name" value="ACYL-COENZYME A SYNTHETASE"/>
    <property type="match status" value="1"/>
</dbReference>
<dbReference type="OrthoDB" id="9803968at2"/>
<dbReference type="RefSeq" id="WP_071657845.1">
    <property type="nucleotide sequence ID" value="NZ_MLCF01000108.1"/>
</dbReference>
<evidence type="ECO:0000313" key="8">
    <source>
        <dbReference type="Proteomes" id="UP000243342"/>
    </source>
</evidence>
<dbReference type="InterPro" id="IPR051087">
    <property type="entry name" value="Mitochondrial_ACSM"/>
</dbReference>
<evidence type="ECO:0000256" key="4">
    <source>
        <dbReference type="ARBA" id="ARBA00022840"/>
    </source>
</evidence>
<comment type="caution">
    <text evidence="7">The sequence shown here is derived from an EMBL/GenBank/DDBJ whole genome shotgun (WGS) entry which is preliminary data.</text>
</comment>
<dbReference type="Pfam" id="PF13193">
    <property type="entry name" value="AMP-binding_C"/>
    <property type="match status" value="1"/>
</dbReference>
<dbReference type="GO" id="GO:0006637">
    <property type="term" value="P:acyl-CoA metabolic process"/>
    <property type="evidence" value="ECO:0007669"/>
    <property type="project" value="TreeGrafter"/>
</dbReference>
<dbReference type="FunFam" id="3.30.300.30:FF:000028">
    <property type="entry name" value="AMP-dependent synthetase"/>
    <property type="match status" value="1"/>
</dbReference>
<name>A0A1J7C3S8_9ACTN</name>
<dbReference type="GO" id="GO:0005524">
    <property type="term" value="F:ATP binding"/>
    <property type="evidence" value="ECO:0007669"/>
    <property type="project" value="UniProtKB-KW"/>
</dbReference>
<accession>A0A1J7C3S8</accession>
<evidence type="ECO:0000256" key="2">
    <source>
        <dbReference type="ARBA" id="ARBA00022598"/>
    </source>
</evidence>
<dbReference type="InterPro" id="IPR042099">
    <property type="entry name" value="ANL_N_sf"/>
</dbReference>
<evidence type="ECO:0000256" key="1">
    <source>
        <dbReference type="ARBA" id="ARBA00006432"/>
    </source>
</evidence>
<evidence type="ECO:0000313" key="7">
    <source>
        <dbReference type="EMBL" id="OIV36208.1"/>
    </source>
</evidence>
<protein>
    <submittedName>
        <fullName evidence="7">AMP-dependent synthetase</fullName>
    </submittedName>
</protein>
<dbReference type="InterPro" id="IPR025110">
    <property type="entry name" value="AMP-bd_C"/>
</dbReference>
<dbReference type="InterPro" id="IPR000873">
    <property type="entry name" value="AMP-dep_synth/lig_dom"/>
</dbReference>
<keyword evidence="2" id="KW-0436">Ligase</keyword>
<dbReference type="Pfam" id="PF00501">
    <property type="entry name" value="AMP-binding"/>
    <property type="match status" value="1"/>
</dbReference>
<dbReference type="GO" id="GO:0015645">
    <property type="term" value="F:fatty acid ligase activity"/>
    <property type="evidence" value="ECO:0007669"/>
    <property type="project" value="TreeGrafter"/>
</dbReference>
<gene>
    <name evidence="7" type="ORF">BIV57_17545</name>
</gene>
<dbReference type="PANTHER" id="PTHR43605:SF10">
    <property type="entry name" value="ACYL-COA SYNTHETASE MEDIUM CHAIN FAMILY MEMBER 3"/>
    <property type="match status" value="1"/>
</dbReference>
<dbReference type="GO" id="GO:0006633">
    <property type="term" value="P:fatty acid biosynthetic process"/>
    <property type="evidence" value="ECO:0007669"/>
    <property type="project" value="TreeGrafter"/>
</dbReference>
<dbReference type="Gene3D" id="3.40.50.12780">
    <property type="entry name" value="N-terminal domain of ligase-like"/>
    <property type="match status" value="1"/>
</dbReference>
<feature type="domain" description="AMP-dependent synthetase/ligase" evidence="5">
    <location>
        <begin position="74"/>
        <end position="426"/>
    </location>
</feature>
<comment type="similarity">
    <text evidence="1">Belongs to the ATP-dependent AMP-binding enzyme family.</text>
</comment>
<evidence type="ECO:0000259" key="6">
    <source>
        <dbReference type="Pfam" id="PF13193"/>
    </source>
</evidence>
<dbReference type="Proteomes" id="UP000243342">
    <property type="component" value="Unassembled WGS sequence"/>
</dbReference>
<dbReference type="AlphaFoldDB" id="A0A1J7C3S8"/>
<sequence length="584" mass="62976">MDDGIRNPAATEAFRAARDHLLAHEGDLTGARQLPRPDLTRFGGPGRFNWALDWFDVLAAEEGSAERVALRVVDLDADGTLTSETALTFRRLADRSDRTANWLRARGVRRGDRVLLVLGNRVELWEALLGAIKLGAVVVPATTLLSADDLADRVARGRVAHIVAESELADRFAAVPASVTRIAVGEPRAGWLDFADAANAPSGFEPDGPTSQDDLLLMYFTSGTTALPSAVAHTHASGPVGHLSTMYWQGVRPGDVHLNISSPGWAKHAWSSLFAPWNAGATVLVVNQPRFAAGPVLDQMVRCGVTTFCAPPTVWRMLIQERLDRWRPVVREAIGAGEPLNPEVIEQVREAWGVTIRDGYGQTETTAQIGNAPGAPVKPGSMGRPLPGWTVLLIDPTTGKEVDGPGVDGEICLPAGADQIGLMAGYVRDADGPPVPSTAEDGLHHTRDIASRDADGYFTYVGRTDDVFKSSDYRISPFELESVLLEHPAVAEAAVVPAPDPVRLAVPKAYVTRTAGAAADRETARSILAHVRDRVAPYRRVRRLEFVDELPKTVSGKIRRVQLRAQTPAASEFTEDQLFGGARE</sequence>
<reference evidence="7 8" key="1">
    <citation type="submission" date="2016-10" db="EMBL/GenBank/DDBJ databases">
        <title>Genome sequence of Streptomyces gilvigriseus MUSC 26.</title>
        <authorList>
            <person name="Lee L.-H."/>
            <person name="Ser H.-L."/>
        </authorList>
    </citation>
    <scope>NUCLEOTIDE SEQUENCE [LARGE SCALE GENOMIC DNA]</scope>
    <source>
        <strain evidence="7 8">MUSC 26</strain>
    </source>
</reference>
<dbReference type="GO" id="GO:0016405">
    <property type="term" value="F:CoA-ligase activity"/>
    <property type="evidence" value="ECO:0007669"/>
    <property type="project" value="UniProtKB-ARBA"/>
</dbReference>
<organism evidence="7 8">
    <name type="scientific">Mangrovactinospora gilvigrisea</name>
    <dbReference type="NCBI Taxonomy" id="1428644"/>
    <lineage>
        <taxon>Bacteria</taxon>
        <taxon>Bacillati</taxon>
        <taxon>Actinomycetota</taxon>
        <taxon>Actinomycetes</taxon>
        <taxon>Kitasatosporales</taxon>
        <taxon>Streptomycetaceae</taxon>
        <taxon>Mangrovactinospora</taxon>
    </lineage>
</organism>
<keyword evidence="3" id="KW-0547">Nucleotide-binding</keyword>
<dbReference type="EMBL" id="MLCF01000108">
    <property type="protein sequence ID" value="OIV36208.1"/>
    <property type="molecule type" value="Genomic_DNA"/>
</dbReference>
<keyword evidence="4" id="KW-0067">ATP-binding</keyword>
<feature type="domain" description="AMP-binding enzyme C-terminal" evidence="6">
    <location>
        <begin position="479"/>
        <end position="557"/>
    </location>
</feature>